<dbReference type="EC" id="2.5.1.3" evidence="10"/>
<accession>A0ABR8UUF2</accession>
<keyword evidence="3 10" id="KW-0808">Transferase</keyword>
<dbReference type="InterPro" id="IPR036206">
    <property type="entry name" value="ThiamineP_synth_sf"/>
</dbReference>
<feature type="binding site" evidence="10">
    <location>
        <begin position="218"/>
        <end position="219"/>
    </location>
    <ligand>
        <name>2-[(2R,5Z)-2-carboxy-4-methylthiazol-5(2H)-ylidene]ethyl phosphate</name>
        <dbReference type="ChEBI" id="CHEBI:62899"/>
    </ligand>
</feature>
<evidence type="ECO:0000256" key="6">
    <source>
        <dbReference type="ARBA" id="ARBA00022977"/>
    </source>
</evidence>
<feature type="domain" description="Thiamine phosphate synthase/TenI" evidence="13">
    <location>
        <begin position="23"/>
        <end position="221"/>
    </location>
</feature>
<evidence type="ECO:0000259" key="13">
    <source>
        <dbReference type="Pfam" id="PF02581"/>
    </source>
</evidence>
<evidence type="ECO:0000256" key="7">
    <source>
        <dbReference type="ARBA" id="ARBA00047334"/>
    </source>
</evidence>
<evidence type="ECO:0000313" key="14">
    <source>
        <dbReference type="EMBL" id="MBD7996190.1"/>
    </source>
</evidence>
<sequence>MNPGLPAAALALPPRDLARNTGIYLVTDTTQCGARGVVDTVRAAVAGGIRTVQIREKHASAADFYALVLAVAQEVSDQAVNNQAAKDQTLVLVDDRVDIYLAARAAGARVHGVHVGQSDLPVAAVRAVVGPDAVVGLTANTTAHLNAVRACAPGTVDYLGVGVIRPTSTKPDHPKPLGLDGFQAFAPASPVPSVAIGGIELPDIPALRAAGASGAAVVSAVCAAADPLRSARELVAAWNA</sequence>
<gene>
    <name evidence="10 14" type="primary">thiE</name>
    <name evidence="14" type="ORF">H9639_12865</name>
</gene>
<evidence type="ECO:0000256" key="12">
    <source>
        <dbReference type="RuleBase" id="RU004253"/>
    </source>
</evidence>
<dbReference type="InterPro" id="IPR034291">
    <property type="entry name" value="TMP_synthase"/>
</dbReference>
<dbReference type="GO" id="GO:0004789">
    <property type="term" value="F:thiamine-phosphate diphosphorylase activity"/>
    <property type="evidence" value="ECO:0007669"/>
    <property type="project" value="UniProtKB-EC"/>
</dbReference>
<evidence type="ECO:0000256" key="2">
    <source>
        <dbReference type="ARBA" id="ARBA00005165"/>
    </source>
</evidence>
<comment type="similarity">
    <text evidence="10 11">Belongs to the thiamine-phosphate synthase family.</text>
</comment>
<protein>
    <recommendedName>
        <fullName evidence="10">Thiamine-phosphate synthase</fullName>
        <shortName evidence="10">TP synthase</shortName>
        <shortName evidence="10">TPS</shortName>
        <ecNumber evidence="10">2.5.1.3</ecNumber>
    </recommendedName>
    <alternativeName>
        <fullName evidence="10">Thiamine-phosphate pyrophosphorylase</fullName>
        <shortName evidence="10">TMP pyrophosphorylase</shortName>
        <shortName evidence="10">TMP-PPase</shortName>
    </alternativeName>
</protein>
<keyword evidence="6 10" id="KW-0784">Thiamine biosynthesis</keyword>
<feature type="binding site" evidence="10">
    <location>
        <begin position="167"/>
        <end position="169"/>
    </location>
    <ligand>
        <name>2-[(2R,5Z)-2-carboxy-4-methylthiazol-5(2H)-ylidene]ethyl phosphate</name>
        <dbReference type="ChEBI" id="CHEBI:62899"/>
    </ligand>
</feature>
<evidence type="ECO:0000256" key="8">
    <source>
        <dbReference type="ARBA" id="ARBA00047851"/>
    </source>
</evidence>
<evidence type="ECO:0000256" key="10">
    <source>
        <dbReference type="HAMAP-Rule" id="MF_00097"/>
    </source>
</evidence>
<comment type="catalytic activity">
    <reaction evidence="7 10 11">
        <text>4-methyl-5-(2-phosphooxyethyl)-thiazole + 4-amino-2-methyl-5-(diphosphooxymethyl)pyrimidine + H(+) = thiamine phosphate + diphosphate</text>
        <dbReference type="Rhea" id="RHEA:22328"/>
        <dbReference type="ChEBI" id="CHEBI:15378"/>
        <dbReference type="ChEBI" id="CHEBI:33019"/>
        <dbReference type="ChEBI" id="CHEBI:37575"/>
        <dbReference type="ChEBI" id="CHEBI:57841"/>
        <dbReference type="ChEBI" id="CHEBI:58296"/>
        <dbReference type="EC" id="2.5.1.3"/>
    </reaction>
</comment>
<comment type="catalytic activity">
    <reaction evidence="8 10 11">
        <text>2-(2-carboxy-4-methylthiazol-5-yl)ethyl phosphate + 4-amino-2-methyl-5-(diphosphooxymethyl)pyrimidine + 2 H(+) = thiamine phosphate + CO2 + diphosphate</text>
        <dbReference type="Rhea" id="RHEA:47848"/>
        <dbReference type="ChEBI" id="CHEBI:15378"/>
        <dbReference type="ChEBI" id="CHEBI:16526"/>
        <dbReference type="ChEBI" id="CHEBI:33019"/>
        <dbReference type="ChEBI" id="CHEBI:37575"/>
        <dbReference type="ChEBI" id="CHEBI:57841"/>
        <dbReference type="ChEBI" id="CHEBI:62890"/>
        <dbReference type="EC" id="2.5.1.3"/>
    </reaction>
</comment>
<proteinExistence type="inferred from homology"/>
<feature type="binding site" evidence="10">
    <location>
        <position position="119"/>
    </location>
    <ligand>
        <name>Mg(2+)</name>
        <dbReference type="ChEBI" id="CHEBI:18420"/>
    </ligand>
</feature>
<feature type="binding site" evidence="10">
    <location>
        <position position="170"/>
    </location>
    <ligand>
        <name>4-amino-2-methyl-5-(diphosphooxymethyl)pyrimidine</name>
        <dbReference type="ChEBI" id="CHEBI:57841"/>
    </ligand>
</feature>
<name>A0ABR8UUF2_9MICC</name>
<feature type="binding site" evidence="10">
    <location>
        <begin position="53"/>
        <end position="57"/>
    </location>
    <ligand>
        <name>4-amino-2-methyl-5-(diphosphooxymethyl)pyrimidine</name>
        <dbReference type="ChEBI" id="CHEBI:57841"/>
    </ligand>
</feature>
<comment type="pathway">
    <text evidence="2 10 12">Cofactor biosynthesis; thiamine diphosphate biosynthesis; thiamine phosphate from 4-amino-2-methyl-5-diphosphomethylpyrimidine and 4-methyl-5-(2-phosphoethyl)-thiazole: step 1/1.</text>
</comment>
<feature type="binding site" evidence="10">
    <location>
        <position position="95"/>
    </location>
    <ligand>
        <name>Mg(2+)</name>
        <dbReference type="ChEBI" id="CHEBI:18420"/>
    </ligand>
</feature>
<dbReference type="PANTHER" id="PTHR20857:SF15">
    <property type="entry name" value="THIAMINE-PHOSPHATE SYNTHASE"/>
    <property type="match status" value="1"/>
</dbReference>
<organism evidence="14 15">
    <name type="scientific">Arthrobacter gallicola</name>
    <dbReference type="NCBI Taxonomy" id="2762225"/>
    <lineage>
        <taxon>Bacteria</taxon>
        <taxon>Bacillati</taxon>
        <taxon>Actinomycetota</taxon>
        <taxon>Actinomycetes</taxon>
        <taxon>Micrococcales</taxon>
        <taxon>Micrococcaceae</taxon>
        <taxon>Arthrobacter</taxon>
    </lineage>
</organism>
<evidence type="ECO:0000313" key="15">
    <source>
        <dbReference type="Proteomes" id="UP000609874"/>
    </source>
</evidence>
<evidence type="ECO:0000256" key="1">
    <source>
        <dbReference type="ARBA" id="ARBA00003814"/>
    </source>
</evidence>
<dbReference type="NCBIfam" id="TIGR00693">
    <property type="entry name" value="thiE"/>
    <property type="match status" value="1"/>
</dbReference>
<dbReference type="Pfam" id="PF02581">
    <property type="entry name" value="TMP-TENI"/>
    <property type="match status" value="1"/>
</dbReference>
<evidence type="ECO:0000256" key="5">
    <source>
        <dbReference type="ARBA" id="ARBA00022842"/>
    </source>
</evidence>
<feature type="binding site" evidence="10">
    <location>
        <position position="94"/>
    </location>
    <ligand>
        <name>4-amino-2-methyl-5-(diphosphooxymethyl)pyrimidine</name>
        <dbReference type="ChEBI" id="CHEBI:57841"/>
    </ligand>
</feature>
<feature type="binding site" evidence="10">
    <location>
        <position position="138"/>
    </location>
    <ligand>
        <name>4-amino-2-methyl-5-(diphosphooxymethyl)pyrimidine</name>
        <dbReference type="ChEBI" id="CHEBI:57841"/>
    </ligand>
</feature>
<dbReference type="CDD" id="cd00564">
    <property type="entry name" value="TMP_TenI"/>
    <property type="match status" value="1"/>
</dbReference>
<feature type="binding site" evidence="10">
    <location>
        <position position="198"/>
    </location>
    <ligand>
        <name>2-[(2R,5Z)-2-carboxy-4-methylthiazol-5(2H)-ylidene]ethyl phosphate</name>
        <dbReference type="ChEBI" id="CHEBI:62899"/>
    </ligand>
</feature>
<evidence type="ECO:0000256" key="4">
    <source>
        <dbReference type="ARBA" id="ARBA00022723"/>
    </source>
</evidence>
<keyword evidence="5 10" id="KW-0460">Magnesium</keyword>
<dbReference type="EMBL" id="JACSQD010000006">
    <property type="protein sequence ID" value="MBD7996190.1"/>
    <property type="molecule type" value="Genomic_DNA"/>
</dbReference>
<dbReference type="PANTHER" id="PTHR20857">
    <property type="entry name" value="THIAMINE-PHOSPHATE PYROPHOSPHORYLASE"/>
    <property type="match status" value="1"/>
</dbReference>
<dbReference type="HAMAP" id="MF_00097">
    <property type="entry name" value="TMP_synthase"/>
    <property type="match status" value="1"/>
</dbReference>
<comment type="catalytic activity">
    <reaction evidence="9 10 11">
        <text>2-[(2R,5Z)-2-carboxy-4-methylthiazol-5(2H)-ylidene]ethyl phosphate + 4-amino-2-methyl-5-(diphosphooxymethyl)pyrimidine + 2 H(+) = thiamine phosphate + CO2 + diphosphate</text>
        <dbReference type="Rhea" id="RHEA:47844"/>
        <dbReference type="ChEBI" id="CHEBI:15378"/>
        <dbReference type="ChEBI" id="CHEBI:16526"/>
        <dbReference type="ChEBI" id="CHEBI:33019"/>
        <dbReference type="ChEBI" id="CHEBI:37575"/>
        <dbReference type="ChEBI" id="CHEBI:57841"/>
        <dbReference type="ChEBI" id="CHEBI:62899"/>
        <dbReference type="EC" id="2.5.1.3"/>
    </reaction>
</comment>
<comment type="cofactor">
    <cofactor evidence="10">
        <name>Mg(2+)</name>
        <dbReference type="ChEBI" id="CHEBI:18420"/>
    </cofactor>
    <text evidence="10">Binds 1 Mg(2+) ion per subunit.</text>
</comment>
<comment type="function">
    <text evidence="1 10">Condenses 4-methyl-5-(beta-hydroxyethyl)thiazole monophosphate (THZ-P) and 2-methyl-4-amino-5-hydroxymethyl pyrimidine pyrophosphate (HMP-PP) to form thiamine monophosphate (TMP).</text>
</comment>
<evidence type="ECO:0000256" key="11">
    <source>
        <dbReference type="RuleBase" id="RU003826"/>
    </source>
</evidence>
<dbReference type="InterPro" id="IPR022998">
    <property type="entry name" value="ThiamineP_synth_TenI"/>
</dbReference>
<evidence type="ECO:0000256" key="3">
    <source>
        <dbReference type="ARBA" id="ARBA00022679"/>
    </source>
</evidence>
<dbReference type="RefSeq" id="WP_191808485.1">
    <property type="nucleotide sequence ID" value="NZ_JACSQD010000006.1"/>
</dbReference>
<dbReference type="InterPro" id="IPR013785">
    <property type="entry name" value="Aldolase_TIM"/>
</dbReference>
<dbReference type="SUPFAM" id="SSF51391">
    <property type="entry name" value="Thiamin phosphate synthase"/>
    <property type="match status" value="1"/>
</dbReference>
<evidence type="ECO:0000256" key="9">
    <source>
        <dbReference type="ARBA" id="ARBA00047883"/>
    </source>
</evidence>
<dbReference type="Proteomes" id="UP000609874">
    <property type="component" value="Unassembled WGS sequence"/>
</dbReference>
<dbReference type="Gene3D" id="3.20.20.70">
    <property type="entry name" value="Aldolase class I"/>
    <property type="match status" value="1"/>
</dbReference>
<reference evidence="14 15" key="1">
    <citation type="submission" date="2020-08" db="EMBL/GenBank/DDBJ databases">
        <title>A Genomic Blueprint of the Chicken Gut Microbiome.</title>
        <authorList>
            <person name="Gilroy R."/>
            <person name="Ravi A."/>
            <person name="Getino M."/>
            <person name="Pursley I."/>
            <person name="Horton D.L."/>
            <person name="Alikhan N.-F."/>
            <person name="Baker D."/>
            <person name="Gharbi K."/>
            <person name="Hall N."/>
            <person name="Watson M."/>
            <person name="Adriaenssens E.M."/>
            <person name="Foster-Nyarko E."/>
            <person name="Jarju S."/>
            <person name="Secka A."/>
            <person name="Antonio M."/>
            <person name="Oren A."/>
            <person name="Chaudhuri R."/>
            <person name="La Ragione R.M."/>
            <person name="Hildebrand F."/>
            <person name="Pallen M.J."/>
        </authorList>
    </citation>
    <scope>NUCLEOTIDE SEQUENCE [LARGE SCALE GENOMIC DNA]</scope>
    <source>
        <strain evidence="14 15">Sa2CUA1</strain>
    </source>
</reference>
<keyword evidence="4 10" id="KW-0479">Metal-binding</keyword>
<comment type="caution">
    <text evidence="14">The sequence shown here is derived from an EMBL/GenBank/DDBJ whole genome shotgun (WGS) entry which is preliminary data.</text>
</comment>
<keyword evidence="15" id="KW-1185">Reference proteome</keyword>